<dbReference type="PANTHER" id="PTHR21439">
    <property type="entry name" value="OXIDORED-NITRO DOMAIN-CONTAINING PROTEIN"/>
    <property type="match status" value="1"/>
</dbReference>
<evidence type="ECO:0000313" key="2">
    <source>
        <dbReference type="Proteomes" id="UP000816034"/>
    </source>
</evidence>
<dbReference type="PANTHER" id="PTHR21439:SF0">
    <property type="entry name" value="PROTEIN OSCP1"/>
    <property type="match status" value="1"/>
</dbReference>
<dbReference type="EMBL" id="PYSW02000031">
    <property type="protein sequence ID" value="KAG2378811.1"/>
    <property type="molecule type" value="Genomic_DNA"/>
</dbReference>
<protein>
    <recommendedName>
        <fullName evidence="3">Protein OSCP1</fullName>
    </recommendedName>
</protein>
<accession>A0AA88GKE4</accession>
<keyword evidence="2" id="KW-1185">Reference proteome</keyword>
<gene>
    <name evidence="1" type="ORF">C9374_007959</name>
</gene>
<evidence type="ECO:0008006" key="3">
    <source>
        <dbReference type="Google" id="ProtNLM"/>
    </source>
</evidence>
<comment type="caution">
    <text evidence="1">The sequence shown here is derived from an EMBL/GenBank/DDBJ whole genome shotgun (WGS) entry which is preliminary data.</text>
</comment>
<evidence type="ECO:0000313" key="1">
    <source>
        <dbReference type="EMBL" id="KAG2378811.1"/>
    </source>
</evidence>
<organism evidence="1 2">
    <name type="scientific">Naegleria lovaniensis</name>
    <name type="common">Amoeba</name>
    <dbReference type="NCBI Taxonomy" id="51637"/>
    <lineage>
        <taxon>Eukaryota</taxon>
        <taxon>Discoba</taxon>
        <taxon>Heterolobosea</taxon>
        <taxon>Tetramitia</taxon>
        <taxon>Eutetramitia</taxon>
        <taxon>Vahlkampfiidae</taxon>
        <taxon>Naegleria</taxon>
    </lineage>
</organism>
<dbReference type="InterPro" id="IPR019332">
    <property type="entry name" value="OSCP1"/>
</dbReference>
<dbReference type="RefSeq" id="XP_044546073.1">
    <property type="nucleotide sequence ID" value="XM_044697981.1"/>
</dbReference>
<dbReference type="GO" id="GO:0005737">
    <property type="term" value="C:cytoplasm"/>
    <property type="evidence" value="ECO:0007669"/>
    <property type="project" value="TreeGrafter"/>
</dbReference>
<dbReference type="AlphaFoldDB" id="A0AA88GKE4"/>
<dbReference type="Pfam" id="PF10188">
    <property type="entry name" value="Oscp1"/>
    <property type="match status" value="1"/>
</dbReference>
<proteinExistence type="predicted"/>
<sequence>MSYYAMPFLIFNLGGEMMYILNQRLEAQKIAPEKSKKVLQDVVKHMFDEGFVGELAKPQKIYSDASIREVFDKLAHSSIMRLSTSSMSKLYDLMIMGIKYSFLSCSHPHEILQFTLNHLDEIENIIGKHDNDQTAQDAKKCIQKATNEIIEISKKMNINDFMKCRFTICNFLKDRNIKVSIFLSSKIQFRNSGYFKIPCHKQYPVGFDKPGTCRYFDAEGGLKDSSLLHNHPMKEYTHNTAIHSDTNQRTSKLGHNFYASDKVKINEDEQQEEEEDDSAFSFSAKKVFDNAKDLNQLASMIAGPRESKDTFKVNLFSKFDVFDATPEGEEEEVDDVDKKFEQLTFDCRKAKKSTTIDFDIGSANQANSDEQDDLLDLMDS</sequence>
<name>A0AA88GKE4_NAELO</name>
<dbReference type="GO" id="GO:0005886">
    <property type="term" value="C:plasma membrane"/>
    <property type="evidence" value="ECO:0007669"/>
    <property type="project" value="TreeGrafter"/>
</dbReference>
<dbReference type="Proteomes" id="UP000816034">
    <property type="component" value="Unassembled WGS sequence"/>
</dbReference>
<reference evidence="1 2" key="1">
    <citation type="journal article" date="2018" name="BMC Genomics">
        <title>The genome of Naegleria lovaniensis, the basis for a comparative approach to unravel pathogenicity factors of the human pathogenic amoeba N. fowleri.</title>
        <authorList>
            <person name="Liechti N."/>
            <person name="Schurch N."/>
            <person name="Bruggmann R."/>
            <person name="Wittwer M."/>
        </authorList>
    </citation>
    <scope>NUCLEOTIDE SEQUENCE [LARGE SCALE GENOMIC DNA]</scope>
    <source>
        <strain evidence="1 2">ATCC 30569</strain>
    </source>
</reference>
<dbReference type="GeneID" id="68100413"/>